<keyword evidence="3" id="KW-0413">Isomerase</keyword>
<keyword evidence="4" id="KW-1185">Reference proteome</keyword>
<dbReference type="PANTHER" id="PTHR11280">
    <property type="entry name" value="GLUCOSAMINE-6-PHOSPHATE ISOMERASE"/>
    <property type="match status" value="1"/>
</dbReference>
<dbReference type="GO" id="GO:0019262">
    <property type="term" value="P:N-acetylneuraminate catabolic process"/>
    <property type="evidence" value="ECO:0007669"/>
    <property type="project" value="TreeGrafter"/>
</dbReference>
<dbReference type="SUPFAM" id="SSF100950">
    <property type="entry name" value="NagB/RpiA/CoA transferase-like"/>
    <property type="match status" value="1"/>
</dbReference>
<dbReference type="GO" id="GO:0006046">
    <property type="term" value="P:N-acetylglucosamine catabolic process"/>
    <property type="evidence" value="ECO:0007669"/>
    <property type="project" value="TreeGrafter"/>
</dbReference>
<evidence type="ECO:0000259" key="2">
    <source>
        <dbReference type="Pfam" id="PF01182"/>
    </source>
</evidence>
<dbReference type="InterPro" id="IPR037171">
    <property type="entry name" value="NagB/RpiA_transferase-like"/>
</dbReference>
<dbReference type="GO" id="GO:0016853">
    <property type="term" value="F:isomerase activity"/>
    <property type="evidence" value="ECO:0007669"/>
    <property type="project" value="UniProtKB-KW"/>
</dbReference>
<proteinExistence type="predicted"/>
<dbReference type="Proteomes" id="UP001200642">
    <property type="component" value="Unassembled WGS sequence"/>
</dbReference>
<accession>A0AAE3EVR3</accession>
<sequence length="240" mass="26538">MNIHNCTGYEEMSQKAGNSLLYDLARKPNLLLCTATGNSPIGLYNNLVKSYAESPHLFGGLRIIKLDEWGGIPLNEPNSCETFIQQKILEPLNVPNDRYISFDSNPSNPEGECIRIQSEILDKGPMDTCILGLGKNGHLGFNEPASMLEPYPHIAKLSPESLQHNMTRSMDHRPTYGLTLGMANILQSKKIILLLTGSGKKEVIGELMKKKVTPQLPASFLWLHPQVECYVDAGCMGKSL</sequence>
<dbReference type="GO" id="GO:0042802">
    <property type="term" value="F:identical protein binding"/>
    <property type="evidence" value="ECO:0007669"/>
    <property type="project" value="TreeGrafter"/>
</dbReference>
<organism evidence="3 4">
    <name type="scientific">Cerina litoralis</name>
    <dbReference type="NCBI Taxonomy" id="2874477"/>
    <lineage>
        <taxon>Bacteria</taxon>
        <taxon>Pseudomonadati</taxon>
        <taxon>Bacteroidota</taxon>
        <taxon>Flavobacteriia</taxon>
        <taxon>Flavobacteriales</taxon>
        <taxon>Flavobacteriaceae</taxon>
        <taxon>Cerina</taxon>
    </lineage>
</organism>
<feature type="domain" description="Glucosamine/galactosamine-6-phosphate isomerase" evidence="2">
    <location>
        <begin position="24"/>
        <end position="221"/>
    </location>
</feature>
<dbReference type="NCBIfam" id="NF007291">
    <property type="entry name" value="PRK09762.1"/>
    <property type="match status" value="1"/>
</dbReference>
<dbReference type="GO" id="GO:0006043">
    <property type="term" value="P:glucosamine catabolic process"/>
    <property type="evidence" value="ECO:0007669"/>
    <property type="project" value="TreeGrafter"/>
</dbReference>
<dbReference type="GO" id="GO:0005975">
    <property type="term" value="P:carbohydrate metabolic process"/>
    <property type="evidence" value="ECO:0007669"/>
    <property type="project" value="InterPro"/>
</dbReference>
<dbReference type="Gene3D" id="3.40.50.1360">
    <property type="match status" value="1"/>
</dbReference>
<protein>
    <submittedName>
        <fullName evidence="3">Galactosamine-6-phosphate isomerase</fullName>
    </submittedName>
</protein>
<evidence type="ECO:0000313" key="4">
    <source>
        <dbReference type="Proteomes" id="UP001200642"/>
    </source>
</evidence>
<gene>
    <name evidence="3" type="ORF">K8352_10725</name>
</gene>
<dbReference type="InterPro" id="IPR004547">
    <property type="entry name" value="Glucosamine6P_isomerase"/>
</dbReference>
<dbReference type="GO" id="GO:0005829">
    <property type="term" value="C:cytosol"/>
    <property type="evidence" value="ECO:0007669"/>
    <property type="project" value="TreeGrafter"/>
</dbReference>
<keyword evidence="1" id="KW-0378">Hydrolase</keyword>
<evidence type="ECO:0000313" key="3">
    <source>
        <dbReference type="EMBL" id="MCG2461223.1"/>
    </source>
</evidence>
<reference evidence="3" key="1">
    <citation type="submission" date="2023-02" db="EMBL/GenBank/DDBJ databases">
        <title>Genome of Flavobacteriaceae gen. nov. sp. strain F89.</title>
        <authorList>
            <person name="Wang Y."/>
        </authorList>
    </citation>
    <scope>NUCLEOTIDE SEQUENCE</scope>
    <source>
        <strain evidence="3">F89</strain>
    </source>
</reference>
<dbReference type="AlphaFoldDB" id="A0AAE3EVR3"/>
<dbReference type="GO" id="GO:0004342">
    <property type="term" value="F:glucosamine-6-phosphate deaminase activity"/>
    <property type="evidence" value="ECO:0007669"/>
    <property type="project" value="InterPro"/>
</dbReference>
<dbReference type="PANTHER" id="PTHR11280:SF5">
    <property type="entry name" value="GLUCOSAMINE-6-PHOSPHATE ISOMERASE"/>
    <property type="match status" value="1"/>
</dbReference>
<dbReference type="EMBL" id="JAIRBC010000014">
    <property type="protein sequence ID" value="MCG2461223.1"/>
    <property type="molecule type" value="Genomic_DNA"/>
</dbReference>
<name>A0AAE3EVR3_9FLAO</name>
<comment type="caution">
    <text evidence="3">The sequence shown here is derived from an EMBL/GenBank/DDBJ whole genome shotgun (WGS) entry which is preliminary data.</text>
</comment>
<evidence type="ECO:0000256" key="1">
    <source>
        <dbReference type="ARBA" id="ARBA00022801"/>
    </source>
</evidence>
<dbReference type="Pfam" id="PF01182">
    <property type="entry name" value="Glucosamine_iso"/>
    <property type="match status" value="1"/>
</dbReference>
<dbReference type="InterPro" id="IPR006148">
    <property type="entry name" value="Glc/Gal-6P_isomerase"/>
</dbReference>
<dbReference type="RefSeq" id="WP_317902369.1">
    <property type="nucleotide sequence ID" value="NZ_JAIRBC010000014.1"/>
</dbReference>